<feature type="signal peptide" evidence="3">
    <location>
        <begin position="1"/>
        <end position="26"/>
    </location>
</feature>
<accession>A0ABV6BIZ0</accession>
<evidence type="ECO:0000256" key="1">
    <source>
        <dbReference type="ARBA" id="ARBA00010333"/>
    </source>
</evidence>
<dbReference type="Gene3D" id="3.40.190.10">
    <property type="entry name" value="Periplasmic binding protein-like II"/>
    <property type="match status" value="2"/>
</dbReference>
<dbReference type="SMART" id="SM00062">
    <property type="entry name" value="PBPb"/>
    <property type="match status" value="1"/>
</dbReference>
<dbReference type="InterPro" id="IPR001638">
    <property type="entry name" value="Solute-binding_3/MltF_N"/>
</dbReference>
<sequence length="273" mass="31315">MLNLCRFSRAIGLIILSLLHCAPVAAAKLKLDWPCQRTVISRSATTMPPYSFFNAQQELTGYRIEFMQQIFGRLGCKLEILTDSPWKRSLMLLESGDIDVLMNASKSAEREVYALFSNAYEQERVALYVKAGQQQLHSTIRSLQDIAARGLNVGVIRGNYYGEQFATIQKQRDLSKHVIEAIDKPALYFLLLKDRVQLYLDYYPNGVLALRDENLDKKIVLHPMPPLVIGQVHFMFSRQSVSPAFVRRFDQELLRMQQDGSVLKLQQKYQLLP</sequence>
<comment type="similarity">
    <text evidence="1">Belongs to the bacterial solute-binding protein 3 family.</text>
</comment>
<protein>
    <submittedName>
        <fullName evidence="5">Substrate-binding periplasmic protein</fullName>
    </submittedName>
</protein>
<feature type="domain" description="Solute-binding protein family 3/N-terminal" evidence="4">
    <location>
        <begin position="38"/>
        <end position="273"/>
    </location>
</feature>
<evidence type="ECO:0000313" key="6">
    <source>
        <dbReference type="Proteomes" id="UP001589813"/>
    </source>
</evidence>
<evidence type="ECO:0000313" key="5">
    <source>
        <dbReference type="EMBL" id="MFC0050824.1"/>
    </source>
</evidence>
<evidence type="ECO:0000256" key="2">
    <source>
        <dbReference type="ARBA" id="ARBA00022729"/>
    </source>
</evidence>
<name>A0ABV6BIZ0_9GAMM</name>
<keyword evidence="2 3" id="KW-0732">Signal</keyword>
<evidence type="ECO:0000256" key="3">
    <source>
        <dbReference type="SAM" id="SignalP"/>
    </source>
</evidence>
<proteinExistence type="inferred from homology"/>
<dbReference type="SUPFAM" id="SSF53850">
    <property type="entry name" value="Periplasmic binding protein-like II"/>
    <property type="match status" value="1"/>
</dbReference>
<dbReference type="Pfam" id="PF00497">
    <property type="entry name" value="SBP_bac_3"/>
    <property type="match status" value="1"/>
</dbReference>
<reference evidence="5 6" key="1">
    <citation type="submission" date="2024-09" db="EMBL/GenBank/DDBJ databases">
        <authorList>
            <person name="Sun Q."/>
            <person name="Mori K."/>
        </authorList>
    </citation>
    <scope>NUCLEOTIDE SEQUENCE [LARGE SCALE GENOMIC DNA]</scope>
    <source>
        <strain evidence="5 6">KCTC 23315</strain>
    </source>
</reference>
<organism evidence="5 6">
    <name type="scientific">Rheinheimera tilapiae</name>
    <dbReference type="NCBI Taxonomy" id="875043"/>
    <lineage>
        <taxon>Bacteria</taxon>
        <taxon>Pseudomonadati</taxon>
        <taxon>Pseudomonadota</taxon>
        <taxon>Gammaproteobacteria</taxon>
        <taxon>Chromatiales</taxon>
        <taxon>Chromatiaceae</taxon>
        <taxon>Rheinheimera</taxon>
    </lineage>
</organism>
<feature type="chain" id="PRO_5045808672" evidence="3">
    <location>
        <begin position="27"/>
        <end position="273"/>
    </location>
</feature>
<comment type="caution">
    <text evidence="5">The sequence shown here is derived from an EMBL/GenBank/DDBJ whole genome shotgun (WGS) entry which is preliminary data.</text>
</comment>
<dbReference type="PANTHER" id="PTHR35936">
    <property type="entry name" value="MEMBRANE-BOUND LYTIC MUREIN TRANSGLYCOSYLASE F"/>
    <property type="match status" value="1"/>
</dbReference>
<dbReference type="Proteomes" id="UP001589813">
    <property type="component" value="Unassembled WGS sequence"/>
</dbReference>
<dbReference type="PANTHER" id="PTHR35936:SF19">
    <property type="entry name" value="AMINO-ACID-BINDING PROTEIN YXEM-RELATED"/>
    <property type="match status" value="1"/>
</dbReference>
<gene>
    <name evidence="5" type="ORF">ACFFJP_21280</name>
</gene>
<dbReference type="EMBL" id="JBHLXP010000011">
    <property type="protein sequence ID" value="MFC0050824.1"/>
    <property type="molecule type" value="Genomic_DNA"/>
</dbReference>
<dbReference type="RefSeq" id="WP_377249164.1">
    <property type="nucleotide sequence ID" value="NZ_JBHLXP010000011.1"/>
</dbReference>
<keyword evidence="6" id="KW-1185">Reference proteome</keyword>
<evidence type="ECO:0000259" key="4">
    <source>
        <dbReference type="SMART" id="SM00062"/>
    </source>
</evidence>